<dbReference type="InterPro" id="IPR003753">
    <property type="entry name" value="Exonuc_VII_L"/>
</dbReference>
<feature type="domain" description="Exonuclease VII large subunit C-terminal" evidence="6">
    <location>
        <begin position="139"/>
        <end position="300"/>
    </location>
</feature>
<gene>
    <name evidence="8" type="primary">xseA</name>
    <name evidence="8" type="ORF">IAB93_01760</name>
</gene>
<evidence type="ECO:0000256" key="3">
    <source>
        <dbReference type="ARBA" id="ARBA00022801"/>
    </source>
</evidence>
<dbReference type="GO" id="GO:0009318">
    <property type="term" value="C:exodeoxyribonuclease VII complex"/>
    <property type="evidence" value="ECO:0007669"/>
    <property type="project" value="UniProtKB-UniRule"/>
</dbReference>
<evidence type="ECO:0000256" key="5">
    <source>
        <dbReference type="NCBIfam" id="TIGR00237"/>
    </source>
</evidence>
<name>A0A9D9I2D5_9BACT</name>
<dbReference type="GO" id="GO:0006308">
    <property type="term" value="P:DNA catabolic process"/>
    <property type="evidence" value="ECO:0007669"/>
    <property type="project" value="UniProtKB-UniRule"/>
</dbReference>
<dbReference type="Pfam" id="PF02601">
    <property type="entry name" value="Exonuc_VII_L"/>
    <property type="match status" value="1"/>
</dbReference>
<keyword evidence="2" id="KW-0540">Nuclease</keyword>
<dbReference type="PANTHER" id="PTHR30008">
    <property type="entry name" value="EXODEOXYRIBONUCLEASE 7 LARGE SUBUNIT"/>
    <property type="match status" value="1"/>
</dbReference>
<proteinExistence type="predicted"/>
<dbReference type="CDD" id="cd04489">
    <property type="entry name" value="ExoVII_LU_OBF"/>
    <property type="match status" value="1"/>
</dbReference>
<organism evidence="8 9">
    <name type="scientific">Candidatus Merdivivens pullistercoris</name>
    <dbReference type="NCBI Taxonomy" id="2840873"/>
    <lineage>
        <taxon>Bacteria</taxon>
        <taxon>Pseudomonadati</taxon>
        <taxon>Bacteroidota</taxon>
        <taxon>Bacteroidia</taxon>
        <taxon>Bacteroidales</taxon>
        <taxon>Muribaculaceae</taxon>
        <taxon>Muribaculaceae incertae sedis</taxon>
        <taxon>Candidatus Merdivivens</taxon>
    </lineage>
</organism>
<reference evidence="8" key="1">
    <citation type="submission" date="2020-10" db="EMBL/GenBank/DDBJ databases">
        <authorList>
            <person name="Gilroy R."/>
        </authorList>
    </citation>
    <scope>NUCLEOTIDE SEQUENCE</scope>
    <source>
        <strain evidence="8">10037</strain>
    </source>
</reference>
<reference evidence="8" key="2">
    <citation type="journal article" date="2021" name="PeerJ">
        <title>Extensive microbial diversity within the chicken gut microbiome revealed by metagenomics and culture.</title>
        <authorList>
            <person name="Gilroy R."/>
            <person name="Ravi A."/>
            <person name="Getino M."/>
            <person name="Pursley I."/>
            <person name="Horton D.L."/>
            <person name="Alikhan N.F."/>
            <person name="Baker D."/>
            <person name="Gharbi K."/>
            <person name="Hall N."/>
            <person name="Watson M."/>
            <person name="Adriaenssens E.M."/>
            <person name="Foster-Nyarko E."/>
            <person name="Jarju S."/>
            <person name="Secka A."/>
            <person name="Antonio M."/>
            <person name="Oren A."/>
            <person name="Chaudhuri R.R."/>
            <person name="La Ragione R."/>
            <person name="Hildebrand F."/>
            <person name="Pallen M.J."/>
        </authorList>
    </citation>
    <scope>NUCLEOTIDE SEQUENCE</scope>
    <source>
        <strain evidence="8">10037</strain>
    </source>
</reference>
<dbReference type="InterPro" id="IPR020579">
    <property type="entry name" value="Exonuc_VII_lsu_C"/>
</dbReference>
<evidence type="ECO:0000256" key="4">
    <source>
        <dbReference type="ARBA" id="ARBA00022839"/>
    </source>
</evidence>
<evidence type="ECO:0000259" key="7">
    <source>
        <dbReference type="Pfam" id="PF13742"/>
    </source>
</evidence>
<evidence type="ECO:0000259" key="6">
    <source>
        <dbReference type="Pfam" id="PF02601"/>
    </source>
</evidence>
<keyword evidence="3 8" id="KW-0378">Hydrolase</keyword>
<evidence type="ECO:0000313" key="9">
    <source>
        <dbReference type="Proteomes" id="UP000823597"/>
    </source>
</evidence>
<protein>
    <recommendedName>
        <fullName evidence="5">Exodeoxyribonuclease VII large subunit</fullName>
        <ecNumber evidence="5">3.1.11.6</ecNumber>
    </recommendedName>
</protein>
<dbReference type="GO" id="GO:0003676">
    <property type="term" value="F:nucleic acid binding"/>
    <property type="evidence" value="ECO:0007669"/>
    <property type="project" value="InterPro"/>
</dbReference>
<evidence type="ECO:0000313" key="8">
    <source>
        <dbReference type="EMBL" id="MBO8464706.1"/>
    </source>
</evidence>
<dbReference type="PANTHER" id="PTHR30008:SF0">
    <property type="entry name" value="EXODEOXYRIBONUCLEASE 7 LARGE SUBUNIT"/>
    <property type="match status" value="1"/>
</dbReference>
<evidence type="ECO:0000256" key="2">
    <source>
        <dbReference type="ARBA" id="ARBA00022722"/>
    </source>
</evidence>
<dbReference type="Pfam" id="PF13742">
    <property type="entry name" value="tRNA_anti_2"/>
    <property type="match status" value="1"/>
</dbReference>
<dbReference type="EMBL" id="JADIME010000018">
    <property type="protein sequence ID" value="MBO8464706.1"/>
    <property type="molecule type" value="Genomic_DNA"/>
</dbReference>
<keyword evidence="1" id="KW-0963">Cytoplasm</keyword>
<dbReference type="NCBIfam" id="TIGR00237">
    <property type="entry name" value="xseA"/>
    <property type="match status" value="1"/>
</dbReference>
<sequence length="380" mass="42091">MDVKNAFTLKGLLGIVRRGVENAVPFPVWVFAEIADIKQRASGHCYLELVENSDSGAEARAQAVIWSQAYRMIAPYFHSETGRSLEPGMKILVKVQVSYSELYSLNLSIVDIEPSYSVGEAELEKRRTIRRLEEEGISDMNKSLSLPLLPRRFAIVSSETSAGYADFMKHLHGNRYGFRFVTELFPAVMQGKEAPRSIVAAMDTVAGREGDFDALVLIRGGGSNSDLSCFDDYDLAANIAQFPLPVLSGVGHDKDVHVCDLVSAYSVKTPTALSDMIIDIFVSEDMKLESYSAALKQAVRMKFVSLSSRLDLLEQRLRASDPKNVLKRGYVLLLDGQGRRFSSVAGREEGDGIEVLLADGSLHCRVEAVRRDKNDIEEEK</sequence>
<dbReference type="EC" id="3.1.11.6" evidence="5"/>
<comment type="caution">
    <text evidence="8">The sequence shown here is derived from an EMBL/GenBank/DDBJ whole genome shotgun (WGS) entry which is preliminary data.</text>
</comment>
<dbReference type="AlphaFoldDB" id="A0A9D9I2D5"/>
<dbReference type="GO" id="GO:0008855">
    <property type="term" value="F:exodeoxyribonuclease VII activity"/>
    <property type="evidence" value="ECO:0007669"/>
    <property type="project" value="UniProtKB-UniRule"/>
</dbReference>
<dbReference type="Proteomes" id="UP000823597">
    <property type="component" value="Unassembled WGS sequence"/>
</dbReference>
<keyword evidence="4" id="KW-0269">Exonuclease</keyword>
<accession>A0A9D9I2D5</accession>
<dbReference type="InterPro" id="IPR025824">
    <property type="entry name" value="OB-fold_nuc-bd_dom"/>
</dbReference>
<feature type="domain" description="OB-fold nucleic acid binding" evidence="7">
    <location>
        <begin position="8"/>
        <end position="112"/>
    </location>
</feature>
<evidence type="ECO:0000256" key="1">
    <source>
        <dbReference type="ARBA" id="ARBA00022490"/>
    </source>
</evidence>